<evidence type="ECO:0008006" key="5">
    <source>
        <dbReference type="Google" id="ProtNLM"/>
    </source>
</evidence>
<keyword evidence="4" id="KW-1185">Reference proteome</keyword>
<feature type="signal peptide" evidence="2">
    <location>
        <begin position="1"/>
        <end position="16"/>
    </location>
</feature>
<gene>
    <name evidence="3" type="ORF">DGAL_LOCUS7392</name>
</gene>
<evidence type="ECO:0000256" key="1">
    <source>
        <dbReference type="ARBA" id="ARBA00022460"/>
    </source>
</evidence>
<feature type="chain" id="PRO_5035170812" description="Cuticular protein" evidence="2">
    <location>
        <begin position="17"/>
        <end position="172"/>
    </location>
</feature>
<dbReference type="InterPro" id="IPR050468">
    <property type="entry name" value="Cuticle_Struct_Prot"/>
</dbReference>
<dbReference type="AlphaFoldDB" id="A0A8J2RWS5"/>
<evidence type="ECO:0000256" key="2">
    <source>
        <dbReference type="SAM" id="SignalP"/>
    </source>
</evidence>
<dbReference type="InterPro" id="IPR000618">
    <property type="entry name" value="Insect_cuticle"/>
</dbReference>
<evidence type="ECO:0000313" key="3">
    <source>
        <dbReference type="EMBL" id="CAH0104485.1"/>
    </source>
</evidence>
<dbReference type="Pfam" id="PF00379">
    <property type="entry name" value="Chitin_bind_4"/>
    <property type="match status" value="1"/>
</dbReference>
<organism evidence="3 4">
    <name type="scientific">Daphnia galeata</name>
    <dbReference type="NCBI Taxonomy" id="27404"/>
    <lineage>
        <taxon>Eukaryota</taxon>
        <taxon>Metazoa</taxon>
        <taxon>Ecdysozoa</taxon>
        <taxon>Arthropoda</taxon>
        <taxon>Crustacea</taxon>
        <taxon>Branchiopoda</taxon>
        <taxon>Diplostraca</taxon>
        <taxon>Cladocera</taxon>
        <taxon>Anomopoda</taxon>
        <taxon>Daphniidae</taxon>
        <taxon>Daphnia</taxon>
    </lineage>
</organism>
<evidence type="ECO:0000313" key="4">
    <source>
        <dbReference type="Proteomes" id="UP000789390"/>
    </source>
</evidence>
<dbReference type="GO" id="GO:0008010">
    <property type="term" value="F:structural constituent of chitin-based larval cuticle"/>
    <property type="evidence" value="ECO:0007669"/>
    <property type="project" value="TreeGrafter"/>
</dbReference>
<keyword evidence="2" id="KW-0732">Signal</keyword>
<comment type="caution">
    <text evidence="3">The sequence shown here is derived from an EMBL/GenBank/DDBJ whole genome shotgun (WGS) entry which is preliminary data.</text>
</comment>
<accession>A0A8J2RWS5</accession>
<sequence length="172" mass="18988">MIKTVMIVCFFAVTLAAPAPEEILSYDVEDHKHSQTGDAGNAVKGSYRYLSKDDDDDPEKQNKFEIYYHHPFCKSYVADGKTYTVNYEADDKGYRATGDHLPVAPEVPAVPDVPAVPKVPVVEAKATPVVSTVAVPAAAAYPYSYFGYPVPHFGYGFNYALPQQYPAFSYFV</sequence>
<dbReference type="GO" id="GO:0062129">
    <property type="term" value="C:chitin-based extracellular matrix"/>
    <property type="evidence" value="ECO:0007669"/>
    <property type="project" value="TreeGrafter"/>
</dbReference>
<dbReference type="EMBL" id="CAKKLH010000144">
    <property type="protein sequence ID" value="CAH0104485.1"/>
    <property type="molecule type" value="Genomic_DNA"/>
</dbReference>
<name>A0A8J2RWS5_9CRUS</name>
<proteinExistence type="predicted"/>
<dbReference type="Proteomes" id="UP000789390">
    <property type="component" value="Unassembled WGS sequence"/>
</dbReference>
<protein>
    <recommendedName>
        <fullName evidence="5">Cuticular protein</fullName>
    </recommendedName>
</protein>
<dbReference type="PANTHER" id="PTHR10380">
    <property type="entry name" value="CUTICLE PROTEIN"/>
    <property type="match status" value="1"/>
</dbReference>
<keyword evidence="1" id="KW-0193">Cuticle</keyword>
<reference evidence="3" key="1">
    <citation type="submission" date="2021-11" db="EMBL/GenBank/DDBJ databases">
        <authorList>
            <person name="Schell T."/>
        </authorList>
    </citation>
    <scope>NUCLEOTIDE SEQUENCE</scope>
    <source>
        <strain evidence="3">M5</strain>
    </source>
</reference>
<dbReference type="OrthoDB" id="6355127at2759"/>
<dbReference type="PANTHER" id="PTHR10380:SF173">
    <property type="entry name" value="CUTICULAR PROTEIN 47EF, ISOFORM C-RELATED"/>
    <property type="match status" value="1"/>
</dbReference>